<dbReference type="InterPro" id="IPR010559">
    <property type="entry name" value="Sig_transdc_His_kin_internal"/>
</dbReference>
<dbReference type="Proteomes" id="UP001597116">
    <property type="component" value="Unassembled WGS sequence"/>
</dbReference>
<sequence>MAQVQRNTFIFVVQFAFLFLLFQAEAGPTSLAQRLVQGALLALVFASLIWGNYRYLIYPYLLPGRYGAYLIRIPLYLTAWLVIWLFCTAWTDGSARDLPTYLRHITSPNHYRSQWRAVVQIIALSDGTNIYPISIGHFIISTLFALVYAFFEIRARRKAIQRENRQAELAALRAQISPHFFFNALNTVYGQALTEENNKLADQLQKLAIRVREMNPPPVREFVTSLDERRTARLTAFLIAGGNFLYFTFLSFNHNYIFTQQTVWEFFWSRILANPSGAFFRSLVFALLTWTHYQFIYRPYFLTKRYFHYLAGLVFLLAVHWLLGLVQMFFSLYLHLHDFLNQGFERLNLQEWGLRPYATGPQIWESIWNRSRSGSFQVLIMFGAVYFLSGWLYQTINGLVENRKWQRQRQQAEQHQQAGAQNLTAQLEQLASASEPSTRSGAAQSLQQVTDLMAYVSRTGASELVRVADELQFLRAYIAFQRKRIPDHPSILIDYQIRYDEQPAQIASMLLIPFVENAFQYGIRTDGPCFVDLQLDVEKQRLSMTMLNSVVPKTVFHPSGGIGLANVRKRLDLLYPNQYTLTTDETDGVFRVVLTLQLSA</sequence>
<feature type="transmembrane region" description="Helical" evidence="1">
    <location>
        <begin position="69"/>
        <end position="91"/>
    </location>
</feature>
<dbReference type="InterPro" id="IPR050640">
    <property type="entry name" value="Bact_2-comp_sensor_kinase"/>
</dbReference>
<keyword evidence="1" id="KW-0472">Membrane</keyword>
<keyword evidence="1" id="KW-1133">Transmembrane helix</keyword>
<feature type="transmembrane region" description="Helical" evidence="1">
    <location>
        <begin position="36"/>
        <end position="57"/>
    </location>
</feature>
<feature type="transmembrane region" description="Helical" evidence="1">
    <location>
        <begin position="130"/>
        <end position="151"/>
    </location>
</feature>
<protein>
    <submittedName>
        <fullName evidence="3">Histidine kinase</fullName>
    </submittedName>
</protein>
<proteinExistence type="predicted"/>
<evidence type="ECO:0000259" key="2">
    <source>
        <dbReference type="Pfam" id="PF06580"/>
    </source>
</evidence>
<feature type="domain" description="Signal transduction histidine kinase internal region" evidence="2">
    <location>
        <begin position="167"/>
        <end position="213"/>
    </location>
</feature>
<evidence type="ECO:0000256" key="1">
    <source>
        <dbReference type="SAM" id="Phobius"/>
    </source>
</evidence>
<dbReference type="PANTHER" id="PTHR34220:SF7">
    <property type="entry name" value="SENSOR HISTIDINE KINASE YPDA"/>
    <property type="match status" value="1"/>
</dbReference>
<organism evidence="3 4">
    <name type="scientific">Larkinella insperata</name>
    <dbReference type="NCBI Taxonomy" id="332158"/>
    <lineage>
        <taxon>Bacteria</taxon>
        <taxon>Pseudomonadati</taxon>
        <taxon>Bacteroidota</taxon>
        <taxon>Cytophagia</taxon>
        <taxon>Cytophagales</taxon>
        <taxon>Spirosomataceae</taxon>
        <taxon>Larkinella</taxon>
    </lineage>
</organism>
<reference evidence="4" key="1">
    <citation type="journal article" date="2019" name="Int. J. Syst. Evol. Microbiol.">
        <title>The Global Catalogue of Microorganisms (GCM) 10K type strain sequencing project: providing services to taxonomists for standard genome sequencing and annotation.</title>
        <authorList>
            <consortium name="The Broad Institute Genomics Platform"/>
            <consortium name="The Broad Institute Genome Sequencing Center for Infectious Disease"/>
            <person name="Wu L."/>
            <person name="Ma J."/>
        </authorList>
    </citation>
    <scope>NUCLEOTIDE SEQUENCE [LARGE SCALE GENOMIC DNA]</scope>
    <source>
        <strain evidence="4">CCUG 55608</strain>
    </source>
</reference>
<dbReference type="RefSeq" id="WP_265993697.1">
    <property type="nucleotide sequence ID" value="NZ_CP110973.1"/>
</dbReference>
<dbReference type="Pfam" id="PF06580">
    <property type="entry name" value="His_kinase"/>
    <property type="match status" value="1"/>
</dbReference>
<gene>
    <name evidence="3" type="ORF">ACFQ4C_26100</name>
</gene>
<keyword evidence="1" id="KW-0812">Transmembrane</keyword>
<keyword evidence="3" id="KW-0418">Kinase</keyword>
<feature type="transmembrane region" description="Helical" evidence="1">
    <location>
        <begin position="278"/>
        <end position="297"/>
    </location>
</feature>
<evidence type="ECO:0000313" key="3">
    <source>
        <dbReference type="EMBL" id="MFD1144628.1"/>
    </source>
</evidence>
<evidence type="ECO:0000313" key="4">
    <source>
        <dbReference type="Proteomes" id="UP001597116"/>
    </source>
</evidence>
<dbReference type="GO" id="GO:0016301">
    <property type="term" value="F:kinase activity"/>
    <property type="evidence" value="ECO:0007669"/>
    <property type="project" value="UniProtKB-KW"/>
</dbReference>
<keyword evidence="3" id="KW-0808">Transferase</keyword>
<keyword evidence="4" id="KW-1185">Reference proteome</keyword>
<feature type="transmembrane region" description="Helical" evidence="1">
    <location>
        <begin position="309"/>
        <end position="334"/>
    </location>
</feature>
<comment type="caution">
    <text evidence="3">The sequence shown here is derived from an EMBL/GenBank/DDBJ whole genome shotgun (WGS) entry which is preliminary data.</text>
</comment>
<feature type="transmembrane region" description="Helical" evidence="1">
    <location>
        <begin position="234"/>
        <end position="258"/>
    </location>
</feature>
<accession>A0ABW3QLP5</accession>
<dbReference type="EMBL" id="JBHTLP010000023">
    <property type="protein sequence ID" value="MFD1144628.1"/>
    <property type="molecule type" value="Genomic_DNA"/>
</dbReference>
<dbReference type="PANTHER" id="PTHR34220">
    <property type="entry name" value="SENSOR HISTIDINE KINASE YPDA"/>
    <property type="match status" value="1"/>
</dbReference>
<name>A0ABW3QLP5_9BACT</name>
<feature type="transmembrane region" description="Helical" evidence="1">
    <location>
        <begin position="378"/>
        <end position="400"/>
    </location>
</feature>